<dbReference type="Pfam" id="PF01936">
    <property type="entry name" value="NYN"/>
    <property type="match status" value="1"/>
</dbReference>
<keyword evidence="3" id="KW-1185">Reference proteome</keyword>
<feature type="domain" description="NYN" evidence="1">
    <location>
        <begin position="12"/>
        <end position="175"/>
    </location>
</feature>
<dbReference type="AlphaFoldDB" id="A0A1P8JYJ7"/>
<dbReference type="GO" id="GO:0004540">
    <property type="term" value="F:RNA nuclease activity"/>
    <property type="evidence" value="ECO:0007669"/>
    <property type="project" value="InterPro"/>
</dbReference>
<dbReference type="EMBL" id="CP019236">
    <property type="protein sequence ID" value="APW38827.1"/>
    <property type="molecule type" value="Genomic_DNA"/>
</dbReference>
<dbReference type="Proteomes" id="UP000186609">
    <property type="component" value="Chromosome"/>
</dbReference>
<reference evidence="2 3" key="1">
    <citation type="submission" date="2017-01" db="EMBL/GenBank/DDBJ databases">
        <authorList>
            <person name="Mah S.A."/>
            <person name="Swanson W.J."/>
            <person name="Moy G.W."/>
            <person name="Vacquier V.D."/>
        </authorList>
    </citation>
    <scope>NUCLEOTIDE SEQUENCE [LARGE SCALE GENOMIC DNA]</scope>
    <source>
        <strain evidence="2 3">DCY110</strain>
    </source>
</reference>
<dbReference type="KEGG" id="rhy:RD110_17765"/>
<dbReference type="InterPro" id="IPR021139">
    <property type="entry name" value="NYN"/>
</dbReference>
<accession>A0A1P8JYJ7</accession>
<protein>
    <submittedName>
        <fullName evidence="2">NYN domain-containing protein</fullName>
    </submittedName>
</protein>
<dbReference type="PANTHER" id="PTHR35458:SF2">
    <property type="entry name" value="SLR0755 PROTEIN"/>
    <property type="match status" value="1"/>
</dbReference>
<dbReference type="STRING" id="1842727.RD110_17765"/>
<dbReference type="PANTHER" id="PTHR35458">
    <property type="entry name" value="SLR0755 PROTEIN"/>
    <property type="match status" value="1"/>
</dbReference>
<name>A0A1P8JYJ7_9BURK</name>
<evidence type="ECO:0000313" key="2">
    <source>
        <dbReference type="EMBL" id="APW38827.1"/>
    </source>
</evidence>
<dbReference type="Gene3D" id="3.40.50.1010">
    <property type="entry name" value="5'-nuclease"/>
    <property type="match status" value="1"/>
</dbReference>
<evidence type="ECO:0000313" key="3">
    <source>
        <dbReference type="Proteomes" id="UP000186609"/>
    </source>
</evidence>
<dbReference type="InterPro" id="IPR047140">
    <property type="entry name" value="LabA"/>
</dbReference>
<organism evidence="2 3">
    <name type="scientific">Rhodoferax koreensis</name>
    <dbReference type="NCBI Taxonomy" id="1842727"/>
    <lineage>
        <taxon>Bacteria</taxon>
        <taxon>Pseudomonadati</taxon>
        <taxon>Pseudomonadota</taxon>
        <taxon>Betaproteobacteria</taxon>
        <taxon>Burkholderiales</taxon>
        <taxon>Comamonadaceae</taxon>
        <taxon>Rhodoferax</taxon>
    </lineage>
</organism>
<evidence type="ECO:0000259" key="1">
    <source>
        <dbReference type="Pfam" id="PF01936"/>
    </source>
</evidence>
<dbReference type="OrthoDB" id="5470481at2"/>
<dbReference type="RefSeq" id="WP_076200748.1">
    <property type="nucleotide sequence ID" value="NZ_CP019236.1"/>
</dbReference>
<proteinExistence type="predicted"/>
<sequence length="184" mass="20701">MSISHPKTVWIADAAYLYNYGRSRGAGFDYLKLKNELVRQNGGPLYESYYLNAAIDPTAEAQSAFHTWIKSAAPKGPQMRVQMYKLKDQHNRCPSCGTNFDRHVQKGVDVAIATLMIKLATQGVYDRLILSAGDGDFEDAINYVKSDLRKEIWLNGAQTTLSVDLQCYADKVLWLEEMQAAIDK</sequence>
<gene>
    <name evidence="2" type="ORF">RD110_17765</name>
</gene>